<gene>
    <name evidence="1" type="ORF">M9H77_26385</name>
</gene>
<evidence type="ECO:0000313" key="2">
    <source>
        <dbReference type="Proteomes" id="UP001060085"/>
    </source>
</evidence>
<evidence type="ECO:0000313" key="1">
    <source>
        <dbReference type="EMBL" id="KAI5657592.1"/>
    </source>
</evidence>
<accession>A0ACC0AAV6</accession>
<reference evidence="2" key="1">
    <citation type="journal article" date="2023" name="Nat. Plants">
        <title>Single-cell RNA sequencing provides a high-resolution roadmap for understanding the multicellular compartmentation of specialized metabolism.</title>
        <authorList>
            <person name="Sun S."/>
            <person name="Shen X."/>
            <person name="Li Y."/>
            <person name="Li Y."/>
            <person name="Wang S."/>
            <person name="Li R."/>
            <person name="Zhang H."/>
            <person name="Shen G."/>
            <person name="Guo B."/>
            <person name="Wei J."/>
            <person name="Xu J."/>
            <person name="St-Pierre B."/>
            <person name="Chen S."/>
            <person name="Sun C."/>
        </authorList>
    </citation>
    <scope>NUCLEOTIDE SEQUENCE [LARGE SCALE GENOMIC DNA]</scope>
</reference>
<dbReference type="EMBL" id="CM044706">
    <property type="protein sequence ID" value="KAI5657592.1"/>
    <property type="molecule type" value="Genomic_DNA"/>
</dbReference>
<proteinExistence type="predicted"/>
<organism evidence="1 2">
    <name type="scientific">Catharanthus roseus</name>
    <name type="common">Madagascar periwinkle</name>
    <name type="synonym">Vinca rosea</name>
    <dbReference type="NCBI Taxonomy" id="4058"/>
    <lineage>
        <taxon>Eukaryota</taxon>
        <taxon>Viridiplantae</taxon>
        <taxon>Streptophyta</taxon>
        <taxon>Embryophyta</taxon>
        <taxon>Tracheophyta</taxon>
        <taxon>Spermatophyta</taxon>
        <taxon>Magnoliopsida</taxon>
        <taxon>eudicotyledons</taxon>
        <taxon>Gunneridae</taxon>
        <taxon>Pentapetalae</taxon>
        <taxon>asterids</taxon>
        <taxon>lamiids</taxon>
        <taxon>Gentianales</taxon>
        <taxon>Apocynaceae</taxon>
        <taxon>Rauvolfioideae</taxon>
        <taxon>Vinceae</taxon>
        <taxon>Catharanthinae</taxon>
        <taxon>Catharanthus</taxon>
    </lineage>
</organism>
<sequence length="235" mass="25876">MVWPGARRGDDDLGPVTDRIGRVEGRAVIASSHILSISAPIGPGMYYDPGVLGSSIQPPSILFRTRPPTTSHHPYILVPYDPYGYSQPRQISYDLYAHAPSLPIRMPGLDPTQYFSKTQILLNKQFAGFVPMDSSYSSANYEVTDCGNPSSDAGLGRDSGTSRSEEAVKVSSLRIHSGDDDEDEGEDDGDMMMMMKMMATVTVMMTSLFLWLRPHRPTIGLLWIRGKGWLAVSCQ</sequence>
<name>A0ACC0AAV6_CATRO</name>
<keyword evidence="2" id="KW-1185">Reference proteome</keyword>
<protein>
    <submittedName>
        <fullName evidence="1">Uncharacterized protein</fullName>
    </submittedName>
</protein>
<dbReference type="Proteomes" id="UP001060085">
    <property type="component" value="Linkage Group LG06"/>
</dbReference>
<comment type="caution">
    <text evidence="1">The sequence shown here is derived from an EMBL/GenBank/DDBJ whole genome shotgun (WGS) entry which is preliminary data.</text>
</comment>